<proteinExistence type="predicted"/>
<reference evidence="1 2" key="1">
    <citation type="journal article" date="2022" name="Nat. Genet.">
        <title>Improved pea reference genome and pan-genome highlight genomic features and evolutionary characteristics.</title>
        <authorList>
            <person name="Yang T."/>
            <person name="Liu R."/>
            <person name="Luo Y."/>
            <person name="Hu S."/>
            <person name="Wang D."/>
            <person name="Wang C."/>
            <person name="Pandey M.K."/>
            <person name="Ge S."/>
            <person name="Xu Q."/>
            <person name="Li N."/>
            <person name="Li G."/>
            <person name="Huang Y."/>
            <person name="Saxena R.K."/>
            <person name="Ji Y."/>
            <person name="Li M."/>
            <person name="Yan X."/>
            <person name="He Y."/>
            <person name="Liu Y."/>
            <person name="Wang X."/>
            <person name="Xiang C."/>
            <person name="Varshney R.K."/>
            <person name="Ding H."/>
            <person name="Gao S."/>
            <person name="Zong X."/>
        </authorList>
    </citation>
    <scope>NUCLEOTIDE SEQUENCE [LARGE SCALE GENOMIC DNA]</scope>
    <source>
        <strain evidence="1 2">cv. Zhongwan 6</strain>
    </source>
</reference>
<evidence type="ECO:0000313" key="2">
    <source>
        <dbReference type="Proteomes" id="UP001058974"/>
    </source>
</evidence>
<dbReference type="Gramene" id="Psat05G0829600-T1">
    <property type="protein sequence ID" value="KAI5414098.1"/>
    <property type="gene ID" value="KIW84_058296"/>
</dbReference>
<organism evidence="1 2">
    <name type="scientific">Pisum sativum</name>
    <name type="common">Garden pea</name>
    <name type="synonym">Lathyrus oleraceus</name>
    <dbReference type="NCBI Taxonomy" id="3888"/>
    <lineage>
        <taxon>Eukaryota</taxon>
        <taxon>Viridiplantae</taxon>
        <taxon>Streptophyta</taxon>
        <taxon>Embryophyta</taxon>
        <taxon>Tracheophyta</taxon>
        <taxon>Spermatophyta</taxon>
        <taxon>Magnoliopsida</taxon>
        <taxon>eudicotyledons</taxon>
        <taxon>Gunneridae</taxon>
        <taxon>Pentapetalae</taxon>
        <taxon>rosids</taxon>
        <taxon>fabids</taxon>
        <taxon>Fabales</taxon>
        <taxon>Fabaceae</taxon>
        <taxon>Papilionoideae</taxon>
        <taxon>50 kb inversion clade</taxon>
        <taxon>NPAAA clade</taxon>
        <taxon>Hologalegina</taxon>
        <taxon>IRL clade</taxon>
        <taxon>Fabeae</taxon>
        <taxon>Lathyrus</taxon>
    </lineage>
</organism>
<evidence type="ECO:0000313" key="1">
    <source>
        <dbReference type="EMBL" id="KAI5414098.1"/>
    </source>
</evidence>
<dbReference type="EMBL" id="JAMSHJ010000005">
    <property type="protein sequence ID" value="KAI5414098.1"/>
    <property type="molecule type" value="Genomic_DNA"/>
</dbReference>
<dbReference type="Proteomes" id="UP001058974">
    <property type="component" value="Chromosome 5"/>
</dbReference>
<keyword evidence="2" id="KW-1185">Reference proteome</keyword>
<accession>A0A9D5AM73</accession>
<dbReference type="AlphaFoldDB" id="A0A9D5AM73"/>
<name>A0A9D5AM73_PEA</name>
<protein>
    <submittedName>
        <fullName evidence="1">Uncharacterized protein</fullName>
    </submittedName>
</protein>
<gene>
    <name evidence="1" type="ORF">KIW84_058296</name>
</gene>
<comment type="caution">
    <text evidence="1">The sequence shown here is derived from an EMBL/GenBank/DDBJ whole genome shotgun (WGS) entry which is preliminary data.</text>
</comment>
<sequence>MHSFEASTKELKCVITAESIKYGFDILQGIQNENRSERVNEDKSEPDSMEINFNVIAACVTAAHSPIREILEKEKKFISINKLEHEENLVAAF</sequence>